<accession>A0AB33CEK1</accession>
<evidence type="ECO:0000313" key="2">
    <source>
        <dbReference type="Proteomes" id="UP000198357"/>
    </source>
</evidence>
<dbReference type="AlphaFoldDB" id="A0AB33CEK1"/>
<organism evidence="1 2">
    <name type="scientific">Xanthomonas citri pv. vignicola</name>
    <dbReference type="NCBI Taxonomy" id="473426"/>
    <lineage>
        <taxon>Bacteria</taxon>
        <taxon>Pseudomonadati</taxon>
        <taxon>Pseudomonadota</taxon>
        <taxon>Gammaproteobacteria</taxon>
        <taxon>Lysobacterales</taxon>
        <taxon>Lysobacteraceae</taxon>
        <taxon>Xanthomonas</taxon>
    </lineage>
</organism>
<reference evidence="1 2" key="1">
    <citation type="submission" date="2017-06" db="EMBL/GenBank/DDBJ databases">
        <title>First complete genome sequences of Xanthomonas citri pv. vignicola strains CFBP 7111, CFBP 7112 and CFBP 7113 using long-read technology.</title>
        <authorList>
            <person name="Ruh M."/>
            <person name="Briand M."/>
            <person name="Bonneau S."/>
            <person name="Jacques M.A."/>
            <person name="Chen N.W.G."/>
        </authorList>
    </citation>
    <scope>NUCLEOTIDE SEQUENCE [LARGE SCALE GENOMIC DNA]</scope>
    <source>
        <strain evidence="1 2">CFBP7111</strain>
    </source>
</reference>
<name>A0AB33CEK1_XANCI</name>
<sequence length="68" mass="6892">MSARRGTAHPSAADVNKTGATLADRSRVSILLLLLLLVTACRSALTGLYASALHASLSQSLTGALSVA</sequence>
<proteinExistence type="predicted"/>
<dbReference type="EMBL" id="CP022263">
    <property type="protein sequence ID" value="ASK90675.1"/>
    <property type="molecule type" value="Genomic_DNA"/>
</dbReference>
<evidence type="ECO:0000313" key="1">
    <source>
        <dbReference type="EMBL" id="ASK90675.1"/>
    </source>
</evidence>
<evidence type="ECO:0008006" key="3">
    <source>
        <dbReference type="Google" id="ProtNLM"/>
    </source>
</evidence>
<dbReference type="Proteomes" id="UP000198357">
    <property type="component" value="Chromosome"/>
</dbReference>
<protein>
    <recommendedName>
        <fullName evidence="3">MFS transporter</fullName>
    </recommendedName>
</protein>
<gene>
    <name evidence="1" type="ORF">XcvCFBP7111P_03410</name>
</gene>